<protein>
    <submittedName>
        <fullName evidence="1">Uncharacterized protein</fullName>
    </submittedName>
</protein>
<feature type="non-terminal residue" evidence="1">
    <location>
        <position position="83"/>
    </location>
</feature>
<reference evidence="1 2" key="1">
    <citation type="submission" date="2013-11" db="EMBL/GenBank/DDBJ databases">
        <title>Genome sequencing of Stegodyphus mimosarum.</title>
        <authorList>
            <person name="Bechsgaard J."/>
        </authorList>
    </citation>
    <scope>NUCLEOTIDE SEQUENCE [LARGE SCALE GENOMIC DNA]</scope>
</reference>
<name>A0A087TXQ8_STEMI</name>
<gene>
    <name evidence="1" type="ORF">X975_24155</name>
</gene>
<sequence>MPKNKRSRPTGVIAWPVLEDNLEKWTIEQRELGETWQIINMDELLVTFDSPPNRTVHSIGEKIISMLTTRNEKTSFTCVLACA</sequence>
<dbReference type="Proteomes" id="UP000054359">
    <property type="component" value="Unassembled WGS sequence"/>
</dbReference>
<dbReference type="AlphaFoldDB" id="A0A087TXQ8"/>
<evidence type="ECO:0000313" key="2">
    <source>
        <dbReference type="Proteomes" id="UP000054359"/>
    </source>
</evidence>
<evidence type="ECO:0000313" key="1">
    <source>
        <dbReference type="EMBL" id="KFM69897.1"/>
    </source>
</evidence>
<keyword evidence="2" id="KW-1185">Reference proteome</keyword>
<accession>A0A087TXQ8</accession>
<organism evidence="1 2">
    <name type="scientific">Stegodyphus mimosarum</name>
    <name type="common">African social velvet spider</name>
    <dbReference type="NCBI Taxonomy" id="407821"/>
    <lineage>
        <taxon>Eukaryota</taxon>
        <taxon>Metazoa</taxon>
        <taxon>Ecdysozoa</taxon>
        <taxon>Arthropoda</taxon>
        <taxon>Chelicerata</taxon>
        <taxon>Arachnida</taxon>
        <taxon>Araneae</taxon>
        <taxon>Araneomorphae</taxon>
        <taxon>Entelegynae</taxon>
        <taxon>Eresoidea</taxon>
        <taxon>Eresidae</taxon>
        <taxon>Stegodyphus</taxon>
    </lineage>
</organism>
<dbReference type="EMBL" id="KK117231">
    <property type="protein sequence ID" value="KFM69897.1"/>
    <property type="molecule type" value="Genomic_DNA"/>
</dbReference>
<proteinExistence type="predicted"/>